<reference evidence="1 2" key="1">
    <citation type="submission" date="2020-12" db="EMBL/GenBank/DDBJ databases">
        <authorList>
            <person name="Mahalingham V.A."/>
            <person name="Abad L.A."/>
            <person name="Dennis E.A."/>
            <person name="Alston T.C."/>
            <person name="Buckley J.R."/>
            <person name="Cao N.T."/>
            <person name="Cole K.B."/>
            <person name="Davis H.C."/>
            <person name="Fisher D.E."/>
            <person name="Jennings A.R."/>
            <person name="Litwin A.R."/>
            <person name="McCartney J.B."/>
            <person name="Mitchell K.E."/>
            <person name="Nasser J.B."/>
            <person name="Paudel P."/>
            <person name="Richoux S.A."/>
            <person name="Sisung K.L."/>
            <person name="Smith M.L."/>
            <person name="Sonnier C.R."/>
            <person name="Underwood K.G."/>
            <person name="Hunter C.W."/>
            <person name="Gottschalck B.A."/>
            <person name="Wiggina Z.F."/>
            <person name="Spears T.J."/>
            <person name="Hancock A.M."/>
            <person name="Gissendanner C.R."/>
            <person name="Findley A.M."/>
            <person name="Garlena R.A."/>
            <person name="Russell D.A."/>
            <person name="Jacobs-Sera D."/>
            <person name="Hatfull G.F."/>
        </authorList>
    </citation>
    <scope>NUCLEOTIDE SEQUENCE [LARGE SCALE GENOMIC DNA]</scope>
</reference>
<organism evidence="1 2">
    <name type="scientific">Gordonia phage Lilbeanie</name>
    <dbReference type="NCBI Taxonomy" id="2794947"/>
    <lineage>
        <taxon>Viruses</taxon>
        <taxon>Duplodnaviria</taxon>
        <taxon>Heunggongvirae</taxon>
        <taxon>Uroviricota</taxon>
        <taxon>Caudoviricetes</taxon>
        <taxon>Stackebrandtviridae</taxon>
        <taxon>Lilbeanievirus</taxon>
        <taxon>Lilbeanievirus lilbeanie</taxon>
    </lineage>
</organism>
<dbReference type="EMBL" id="MW314850">
    <property type="protein sequence ID" value="QPO17150.1"/>
    <property type="molecule type" value="Genomic_DNA"/>
</dbReference>
<keyword evidence="2" id="KW-1185">Reference proteome</keyword>
<evidence type="ECO:0000313" key="2">
    <source>
        <dbReference type="Proteomes" id="UP000594820"/>
    </source>
</evidence>
<sequence>MTDDPFTTRRLRLEDVHHLDRLTYAWQQLGADLPQVPAEELLLRKYEERITAASKVQSALKRLGQMSRSTAHHDVQDQGVRLAEWLISEGWEPPAPFEVIVETEELEEP</sequence>
<name>A0A7T1NWY4_9CAUD</name>
<evidence type="ECO:0000313" key="1">
    <source>
        <dbReference type="EMBL" id="QPO17150.1"/>
    </source>
</evidence>
<accession>A0A7T1NWY4</accession>
<proteinExistence type="predicted"/>
<dbReference type="KEGG" id="vg:63027184"/>
<protein>
    <submittedName>
        <fullName evidence="1">Uncharacterized protein</fullName>
    </submittedName>
</protein>
<dbReference type="RefSeq" id="YP_010002633.1">
    <property type="nucleotide sequence ID" value="NC_053246.1"/>
</dbReference>
<dbReference type="Proteomes" id="UP000594820">
    <property type="component" value="Segment"/>
</dbReference>
<dbReference type="GeneID" id="63027184"/>
<gene>
    <name evidence="1" type="primary">72</name>
    <name evidence="1" type="ORF">SEA_LILBEANIE_72</name>
</gene>